<dbReference type="SUPFAM" id="SSF57701">
    <property type="entry name" value="Zn2/Cys6 DNA-binding domain"/>
    <property type="match status" value="1"/>
</dbReference>
<dbReference type="PROSITE" id="PS50048">
    <property type="entry name" value="ZN2_CY6_FUNGAL_2"/>
    <property type="match status" value="1"/>
</dbReference>
<protein>
    <recommendedName>
        <fullName evidence="6">Zn(2)-C6 fungal-type domain-containing protein</fullName>
    </recommendedName>
</protein>
<dbReference type="InterPro" id="IPR036864">
    <property type="entry name" value="Zn2-C6_fun-type_DNA-bd_sf"/>
</dbReference>
<dbReference type="GO" id="GO:0005634">
    <property type="term" value="C:nucleus"/>
    <property type="evidence" value="ECO:0007669"/>
    <property type="project" value="TreeGrafter"/>
</dbReference>
<dbReference type="InterPro" id="IPR001138">
    <property type="entry name" value="Zn2Cys6_DnaBD"/>
</dbReference>
<gene>
    <name evidence="7" type="ORF">CISG_00817</name>
</gene>
<proteinExistence type="predicted"/>
<keyword evidence="3" id="KW-0804">Transcription</keyword>
<dbReference type="InterPro" id="IPR051127">
    <property type="entry name" value="Fungal_SecMet_Regulators"/>
</dbReference>
<reference evidence="8" key="1">
    <citation type="journal article" date="2010" name="Genome Res.">
        <title>Population genomic sequencing of Coccidioides fungi reveals recent hybridization and transposon control.</title>
        <authorList>
            <person name="Neafsey D.E."/>
            <person name="Barker B.M."/>
            <person name="Sharpton T.J."/>
            <person name="Stajich J.E."/>
            <person name="Park D.J."/>
            <person name="Whiston E."/>
            <person name="Hung C.-Y."/>
            <person name="McMahan C."/>
            <person name="White J."/>
            <person name="Sykes S."/>
            <person name="Heiman D."/>
            <person name="Young S."/>
            <person name="Zeng Q."/>
            <person name="Abouelleil A."/>
            <person name="Aftuck L."/>
            <person name="Bessette D."/>
            <person name="Brown A."/>
            <person name="FitzGerald M."/>
            <person name="Lui A."/>
            <person name="Macdonald J.P."/>
            <person name="Priest M."/>
            <person name="Orbach M.J."/>
            <person name="Galgiani J.N."/>
            <person name="Kirkland T.N."/>
            <person name="Cole G.T."/>
            <person name="Birren B.W."/>
            <person name="Henn M.R."/>
            <person name="Taylor J.W."/>
            <person name="Rounsley S.D."/>
        </authorList>
    </citation>
    <scope>NUCLEOTIDE SEQUENCE [LARGE SCALE GENOMIC DNA]</scope>
    <source>
        <strain evidence="8">RMSCC 3703</strain>
    </source>
</reference>
<evidence type="ECO:0000256" key="4">
    <source>
        <dbReference type="ARBA" id="ARBA00023242"/>
    </source>
</evidence>
<accession>A0A0J8TMG3</accession>
<sequence>MPRPKVHPDKRQRTAQACVLCRASKKRCSGAVPCGHCVRRGRAHACEMSPLHSGAGHPIPQAAAGARALDSTGGNPRSLSPEAPHKTHPRMLRNLRGERVYIGGAASLSFLQFIRETVVQYTGPSGFTHNPKVDSMLENASAATDIQSHNEDDTTFDEKAENLDEPMCLGLACEFNPWAAISNIVAAFGAGRRFGFNDRTER</sequence>
<evidence type="ECO:0000313" key="8">
    <source>
        <dbReference type="Proteomes" id="UP000054559"/>
    </source>
</evidence>
<feature type="domain" description="Zn(2)-C6 fungal-type" evidence="6">
    <location>
        <begin position="17"/>
        <end position="48"/>
    </location>
</feature>
<organism evidence="7 8">
    <name type="scientific">Coccidioides immitis RMSCC 3703</name>
    <dbReference type="NCBI Taxonomy" id="454286"/>
    <lineage>
        <taxon>Eukaryota</taxon>
        <taxon>Fungi</taxon>
        <taxon>Dikarya</taxon>
        <taxon>Ascomycota</taxon>
        <taxon>Pezizomycotina</taxon>
        <taxon>Eurotiomycetes</taxon>
        <taxon>Eurotiomycetidae</taxon>
        <taxon>Onygenales</taxon>
        <taxon>Onygenaceae</taxon>
        <taxon>Coccidioides</taxon>
    </lineage>
</organism>
<evidence type="ECO:0000259" key="6">
    <source>
        <dbReference type="PROSITE" id="PS50048"/>
    </source>
</evidence>
<keyword evidence="4" id="KW-0539">Nucleus</keyword>
<dbReference type="PANTHER" id="PTHR47424">
    <property type="entry name" value="REGULATORY PROTEIN GAL4"/>
    <property type="match status" value="1"/>
</dbReference>
<dbReference type="GO" id="GO:0000978">
    <property type="term" value="F:RNA polymerase II cis-regulatory region sequence-specific DNA binding"/>
    <property type="evidence" value="ECO:0007669"/>
    <property type="project" value="TreeGrafter"/>
</dbReference>
<dbReference type="CDD" id="cd00067">
    <property type="entry name" value="GAL4"/>
    <property type="match status" value="1"/>
</dbReference>
<evidence type="ECO:0000256" key="1">
    <source>
        <dbReference type="ARBA" id="ARBA00023015"/>
    </source>
</evidence>
<feature type="region of interest" description="Disordered" evidence="5">
    <location>
        <begin position="57"/>
        <end position="88"/>
    </location>
</feature>
<keyword evidence="2" id="KW-0238">DNA-binding</keyword>
<dbReference type="Pfam" id="PF00172">
    <property type="entry name" value="Zn_clus"/>
    <property type="match status" value="1"/>
</dbReference>
<dbReference type="Proteomes" id="UP000054559">
    <property type="component" value="Unassembled WGS sequence"/>
</dbReference>
<name>A0A0J8TMG3_COCIT</name>
<evidence type="ECO:0000313" key="7">
    <source>
        <dbReference type="EMBL" id="KMU74887.1"/>
    </source>
</evidence>
<evidence type="ECO:0000256" key="5">
    <source>
        <dbReference type="SAM" id="MobiDB-lite"/>
    </source>
</evidence>
<keyword evidence="1" id="KW-0805">Transcription regulation</keyword>
<dbReference type="SMART" id="SM00066">
    <property type="entry name" value="GAL4"/>
    <property type="match status" value="1"/>
</dbReference>
<dbReference type="GO" id="GO:0000981">
    <property type="term" value="F:DNA-binding transcription factor activity, RNA polymerase II-specific"/>
    <property type="evidence" value="ECO:0007669"/>
    <property type="project" value="InterPro"/>
</dbReference>
<dbReference type="OrthoDB" id="4064873at2759"/>
<dbReference type="EMBL" id="DS268119">
    <property type="protein sequence ID" value="KMU74887.1"/>
    <property type="molecule type" value="Genomic_DNA"/>
</dbReference>
<dbReference type="PANTHER" id="PTHR47424:SF9">
    <property type="entry name" value="TAH-2"/>
    <property type="match status" value="1"/>
</dbReference>
<dbReference type="STRING" id="454286.A0A0J8TMG3"/>
<dbReference type="Gene3D" id="4.10.240.10">
    <property type="entry name" value="Zn(2)-C6 fungal-type DNA-binding domain"/>
    <property type="match status" value="1"/>
</dbReference>
<evidence type="ECO:0000256" key="2">
    <source>
        <dbReference type="ARBA" id="ARBA00023125"/>
    </source>
</evidence>
<dbReference type="GO" id="GO:0008270">
    <property type="term" value="F:zinc ion binding"/>
    <property type="evidence" value="ECO:0007669"/>
    <property type="project" value="InterPro"/>
</dbReference>
<dbReference type="PROSITE" id="PS00463">
    <property type="entry name" value="ZN2_CY6_FUNGAL_1"/>
    <property type="match status" value="1"/>
</dbReference>
<evidence type="ECO:0000256" key="3">
    <source>
        <dbReference type="ARBA" id="ARBA00023163"/>
    </source>
</evidence>
<dbReference type="GO" id="GO:0000435">
    <property type="term" value="P:positive regulation of transcription from RNA polymerase II promoter by galactose"/>
    <property type="evidence" value="ECO:0007669"/>
    <property type="project" value="TreeGrafter"/>
</dbReference>
<dbReference type="AlphaFoldDB" id="A0A0J8TMG3"/>